<feature type="signal peptide" evidence="3">
    <location>
        <begin position="1"/>
        <end position="27"/>
    </location>
</feature>
<dbReference type="PANTHER" id="PTHR15568:SF0">
    <property type="entry name" value="PROTEIN EVI2A"/>
    <property type="match status" value="1"/>
</dbReference>
<feature type="compositionally biased region" description="Polar residues" evidence="1">
    <location>
        <begin position="45"/>
        <end position="90"/>
    </location>
</feature>
<keyword evidence="2" id="KW-1133">Transmembrane helix</keyword>
<keyword evidence="2" id="KW-0812">Transmembrane</keyword>
<sequence length="253" mass="27857">MKTKSCNNPRLALCVTMVFSLCLQTSANHTGYLWVREETWSPISQNLSGSQSRTEVNTYSPLSSNFSSKRTTSEMQSTLQSFSSTTAQNPTSAPATSAVSATGSHRNTSKPKSPMTKETCEDNKSLVLICFIIIAVLVLICTFLFLSTVVTANKLSYLKKAQQGKRRPRSNGDVVATTSLWPTAAGTWQRVPRETAGTELIMQDLLAGRDTRNRRKTEDETTEKLTTVTDNAQENKEPSQSHKPTLTNVVVEI</sequence>
<name>A0A7K4WI05_9TYRA</name>
<organism evidence="4 5">
    <name type="scientific">Tachuris rubrigastra</name>
    <dbReference type="NCBI Taxonomy" id="495162"/>
    <lineage>
        <taxon>Eukaryota</taxon>
        <taxon>Metazoa</taxon>
        <taxon>Chordata</taxon>
        <taxon>Craniata</taxon>
        <taxon>Vertebrata</taxon>
        <taxon>Euteleostomi</taxon>
        <taxon>Archelosauria</taxon>
        <taxon>Archosauria</taxon>
        <taxon>Dinosauria</taxon>
        <taxon>Saurischia</taxon>
        <taxon>Theropoda</taxon>
        <taxon>Coelurosauria</taxon>
        <taxon>Aves</taxon>
        <taxon>Neognathae</taxon>
        <taxon>Neoaves</taxon>
        <taxon>Telluraves</taxon>
        <taxon>Australaves</taxon>
        <taxon>Passeriformes</taxon>
        <taxon>Tyrannidae</taxon>
        <taxon>Tachuris</taxon>
    </lineage>
</organism>
<gene>
    <name evidence="4" type="primary">Evi2a</name>
    <name evidence="4" type="ORF">TACRUB_R08651</name>
</gene>
<protein>
    <submittedName>
        <fullName evidence="4">EVI2A protein</fullName>
    </submittedName>
</protein>
<dbReference type="AlphaFoldDB" id="A0A7K4WI05"/>
<feature type="non-terminal residue" evidence="4">
    <location>
        <position position="253"/>
    </location>
</feature>
<feature type="chain" id="PRO_5029864892" evidence="3">
    <location>
        <begin position="28"/>
        <end position="253"/>
    </location>
</feature>
<keyword evidence="3" id="KW-0732">Signal</keyword>
<dbReference type="EMBL" id="VZRD01000179">
    <property type="protein sequence ID" value="NWR34211.1"/>
    <property type="molecule type" value="Genomic_DNA"/>
</dbReference>
<dbReference type="PIRSF" id="PIRSF019625">
    <property type="entry name" value="EVI_S2A"/>
    <property type="match status" value="1"/>
</dbReference>
<dbReference type="Pfam" id="PF05399">
    <property type="entry name" value="EVI2A"/>
    <property type="match status" value="1"/>
</dbReference>
<keyword evidence="5" id="KW-1185">Reference proteome</keyword>
<keyword evidence="2" id="KW-0472">Membrane</keyword>
<feature type="compositionally biased region" description="Low complexity" evidence="1">
    <location>
        <begin position="91"/>
        <end position="104"/>
    </location>
</feature>
<feature type="non-terminal residue" evidence="4">
    <location>
        <position position="1"/>
    </location>
</feature>
<feature type="region of interest" description="Disordered" evidence="1">
    <location>
        <begin position="45"/>
        <end position="118"/>
    </location>
</feature>
<feature type="compositionally biased region" description="Polar residues" evidence="1">
    <location>
        <begin position="241"/>
        <end position="253"/>
    </location>
</feature>
<reference evidence="4 5" key="1">
    <citation type="submission" date="2019-09" db="EMBL/GenBank/DDBJ databases">
        <title>Bird 10,000 Genomes (B10K) Project - Family phase.</title>
        <authorList>
            <person name="Zhang G."/>
        </authorList>
    </citation>
    <scope>NUCLEOTIDE SEQUENCE [LARGE SCALE GENOMIC DNA]</scope>
    <source>
        <strain evidence="4">B10K-CU-031-13</strain>
        <tissue evidence="4">Muscle</tissue>
    </source>
</reference>
<dbReference type="Proteomes" id="UP000540952">
    <property type="component" value="Unassembled WGS sequence"/>
</dbReference>
<dbReference type="InterPro" id="IPR008608">
    <property type="entry name" value="Ectropic_vir_integratn_site_2A"/>
</dbReference>
<comment type="caution">
    <text evidence="4">The sequence shown here is derived from an EMBL/GenBank/DDBJ whole genome shotgun (WGS) entry which is preliminary data.</text>
</comment>
<proteinExistence type="predicted"/>
<evidence type="ECO:0000256" key="2">
    <source>
        <dbReference type="SAM" id="Phobius"/>
    </source>
</evidence>
<evidence type="ECO:0000256" key="1">
    <source>
        <dbReference type="SAM" id="MobiDB-lite"/>
    </source>
</evidence>
<dbReference type="GO" id="GO:0016020">
    <property type="term" value="C:membrane"/>
    <property type="evidence" value="ECO:0007669"/>
    <property type="project" value="InterPro"/>
</dbReference>
<accession>A0A7K4WI05</accession>
<feature type="region of interest" description="Disordered" evidence="1">
    <location>
        <begin position="230"/>
        <end position="253"/>
    </location>
</feature>
<evidence type="ECO:0000313" key="4">
    <source>
        <dbReference type="EMBL" id="NWR34211.1"/>
    </source>
</evidence>
<feature type="transmembrane region" description="Helical" evidence="2">
    <location>
        <begin position="126"/>
        <end position="150"/>
    </location>
</feature>
<evidence type="ECO:0000256" key="3">
    <source>
        <dbReference type="SAM" id="SignalP"/>
    </source>
</evidence>
<evidence type="ECO:0000313" key="5">
    <source>
        <dbReference type="Proteomes" id="UP000540952"/>
    </source>
</evidence>
<dbReference type="PANTHER" id="PTHR15568">
    <property type="entry name" value="ECOTROPIC VIRAL INTEGRATION SITE 2A"/>
    <property type="match status" value="1"/>
</dbReference>